<reference evidence="2" key="1">
    <citation type="journal article" date="2019" name="Int. J. Syst. Evol. Microbiol.">
        <title>The Global Catalogue of Microorganisms (GCM) 10K type strain sequencing project: providing services to taxonomists for standard genome sequencing and annotation.</title>
        <authorList>
            <consortium name="The Broad Institute Genomics Platform"/>
            <consortium name="The Broad Institute Genome Sequencing Center for Infectious Disease"/>
            <person name="Wu L."/>
            <person name="Ma J."/>
        </authorList>
    </citation>
    <scope>NUCLEOTIDE SEQUENCE [LARGE SCALE GENOMIC DNA]</scope>
    <source>
        <strain evidence="2">CCM 7435</strain>
    </source>
</reference>
<sequence>MAVDRQLFPLLWFSKPERGHENAMSVAAAAVLLSGAIFGTELSANQTAFIAAVDAGRTAYAAGKMTSKKLRLAPPVQRHFE</sequence>
<dbReference type="EMBL" id="JBHUHD010000001">
    <property type="protein sequence ID" value="MFD2142890.1"/>
    <property type="molecule type" value="Genomic_DNA"/>
</dbReference>
<organism evidence="1 2">
    <name type="scientific">Ancylobacter oerskovii</name>
    <dbReference type="NCBI Taxonomy" id="459519"/>
    <lineage>
        <taxon>Bacteria</taxon>
        <taxon>Pseudomonadati</taxon>
        <taxon>Pseudomonadota</taxon>
        <taxon>Alphaproteobacteria</taxon>
        <taxon>Hyphomicrobiales</taxon>
        <taxon>Xanthobacteraceae</taxon>
        <taxon>Ancylobacter</taxon>
    </lineage>
</organism>
<comment type="caution">
    <text evidence="1">The sequence shown here is derived from an EMBL/GenBank/DDBJ whole genome shotgun (WGS) entry which is preliminary data.</text>
</comment>
<gene>
    <name evidence="1" type="ORF">ACFSNC_20985</name>
</gene>
<proteinExistence type="predicted"/>
<dbReference type="Proteomes" id="UP001597299">
    <property type="component" value="Unassembled WGS sequence"/>
</dbReference>
<protein>
    <submittedName>
        <fullName evidence="1">Uncharacterized protein</fullName>
    </submittedName>
</protein>
<name>A0ABW4Z2W2_9HYPH</name>
<evidence type="ECO:0000313" key="2">
    <source>
        <dbReference type="Proteomes" id="UP001597299"/>
    </source>
</evidence>
<keyword evidence="2" id="KW-1185">Reference proteome</keyword>
<evidence type="ECO:0000313" key="1">
    <source>
        <dbReference type="EMBL" id="MFD2142890.1"/>
    </source>
</evidence>
<dbReference type="RefSeq" id="WP_213356149.1">
    <property type="nucleotide sequence ID" value="NZ_JAHBGB010000044.1"/>
</dbReference>
<accession>A0ABW4Z2W2</accession>